<organism evidence="2 3">
    <name type="scientific">Fragilariopsis cylindrus CCMP1102</name>
    <dbReference type="NCBI Taxonomy" id="635003"/>
    <lineage>
        <taxon>Eukaryota</taxon>
        <taxon>Sar</taxon>
        <taxon>Stramenopiles</taxon>
        <taxon>Ochrophyta</taxon>
        <taxon>Bacillariophyta</taxon>
        <taxon>Bacillariophyceae</taxon>
        <taxon>Bacillariophycidae</taxon>
        <taxon>Bacillariales</taxon>
        <taxon>Bacillariaceae</taxon>
        <taxon>Fragilariopsis</taxon>
    </lineage>
</organism>
<sequence>MKADAVSNGLRATAISASLFVATMVMPPIPASYAAPITLNEAIVEVSETSYPILKGLNEANFQAFSVKIGELLLNINPDKLGKSIELAMDVLDSAPSEKLDEFNIVLKETYNADLNIDSCTLVPLPPMSIVDRFVSIAVEKVDAGKLKTFQETWKPSLVALARSKTDSSICLPSTRASLDKLAMAQADLARSFGRSETKEFTSYLGPVLKASIKPGKALSLVKDAQTLAPNASQQAKKEFAAAGKKAETAAQLENARNKIAEQKAQQAANKAALVKN</sequence>
<proteinExistence type="predicted"/>
<protein>
    <submittedName>
        <fullName evidence="2">Uncharacterized protein</fullName>
    </submittedName>
</protein>
<name>A0A1E7F398_9STRA</name>
<evidence type="ECO:0000313" key="2">
    <source>
        <dbReference type="EMBL" id="OEU12604.1"/>
    </source>
</evidence>
<dbReference type="OrthoDB" id="10487948at2759"/>
<dbReference type="Proteomes" id="UP000095751">
    <property type="component" value="Unassembled WGS sequence"/>
</dbReference>
<dbReference type="InParanoid" id="A0A1E7F398"/>
<dbReference type="AlphaFoldDB" id="A0A1E7F398"/>
<feature type="coiled-coil region" evidence="1">
    <location>
        <begin position="246"/>
        <end position="273"/>
    </location>
</feature>
<keyword evidence="3" id="KW-1185">Reference proteome</keyword>
<accession>A0A1E7F398</accession>
<evidence type="ECO:0000313" key="3">
    <source>
        <dbReference type="Proteomes" id="UP000095751"/>
    </source>
</evidence>
<evidence type="ECO:0000256" key="1">
    <source>
        <dbReference type="SAM" id="Coils"/>
    </source>
</evidence>
<dbReference type="EMBL" id="KV784364">
    <property type="protein sequence ID" value="OEU12604.1"/>
    <property type="molecule type" value="Genomic_DNA"/>
</dbReference>
<gene>
    <name evidence="2" type="ORF">FRACYDRAFT_243857</name>
</gene>
<reference evidence="2 3" key="1">
    <citation type="submission" date="2016-09" db="EMBL/GenBank/DDBJ databases">
        <title>Extensive genetic diversity and differential bi-allelic expression allows diatom success in the polar Southern Ocean.</title>
        <authorList>
            <consortium name="DOE Joint Genome Institute"/>
            <person name="Mock T."/>
            <person name="Otillar R.P."/>
            <person name="Strauss J."/>
            <person name="Dupont C."/>
            <person name="Frickenhaus S."/>
            <person name="Maumus F."/>
            <person name="Mcmullan M."/>
            <person name="Sanges R."/>
            <person name="Schmutz J."/>
            <person name="Toseland A."/>
            <person name="Valas R."/>
            <person name="Veluchamy A."/>
            <person name="Ward B.J."/>
            <person name="Allen A."/>
            <person name="Barry K."/>
            <person name="Falciatore A."/>
            <person name="Ferrante M."/>
            <person name="Fortunato A.E."/>
            <person name="Gloeckner G."/>
            <person name="Gruber A."/>
            <person name="Hipkin R."/>
            <person name="Janech M."/>
            <person name="Kroth P."/>
            <person name="Leese F."/>
            <person name="Lindquist E."/>
            <person name="Lyon B.R."/>
            <person name="Martin J."/>
            <person name="Mayer C."/>
            <person name="Parker M."/>
            <person name="Quesneville H."/>
            <person name="Raymond J."/>
            <person name="Uhlig C."/>
            <person name="Valentin K.U."/>
            <person name="Worden A.Z."/>
            <person name="Armbrust E.V."/>
            <person name="Bowler C."/>
            <person name="Green B."/>
            <person name="Moulton V."/>
            <person name="Van Oosterhout C."/>
            <person name="Grigoriev I."/>
        </authorList>
    </citation>
    <scope>NUCLEOTIDE SEQUENCE [LARGE SCALE GENOMIC DNA]</scope>
    <source>
        <strain evidence="2 3">CCMP1102</strain>
    </source>
</reference>
<keyword evidence="1" id="KW-0175">Coiled coil</keyword>
<dbReference type="KEGG" id="fcy:FRACYDRAFT_243857"/>